<feature type="region of interest" description="Disordered" evidence="1">
    <location>
        <begin position="71"/>
        <end position="103"/>
    </location>
</feature>
<accession>A0AAQ3PCB2</accession>
<evidence type="ECO:0000259" key="2">
    <source>
        <dbReference type="Pfam" id="PF22936"/>
    </source>
</evidence>
<evidence type="ECO:0000313" key="4">
    <source>
        <dbReference type="Proteomes" id="UP001374535"/>
    </source>
</evidence>
<dbReference type="Proteomes" id="UP001374535">
    <property type="component" value="Chromosome 1"/>
</dbReference>
<dbReference type="PANTHER" id="PTHR34222">
    <property type="entry name" value="GAG_PRE-INTEGRS DOMAIN-CONTAINING PROTEIN"/>
    <property type="match status" value="1"/>
</dbReference>
<proteinExistence type="predicted"/>
<keyword evidence="4" id="KW-1185">Reference proteome</keyword>
<dbReference type="AlphaFoldDB" id="A0AAQ3PCB2"/>
<dbReference type="InterPro" id="IPR054722">
    <property type="entry name" value="PolX-like_BBD"/>
</dbReference>
<gene>
    <name evidence="3" type="ORF">V8G54_004237</name>
</gene>
<organism evidence="3 4">
    <name type="scientific">Vigna mungo</name>
    <name type="common">Black gram</name>
    <name type="synonym">Phaseolus mungo</name>
    <dbReference type="NCBI Taxonomy" id="3915"/>
    <lineage>
        <taxon>Eukaryota</taxon>
        <taxon>Viridiplantae</taxon>
        <taxon>Streptophyta</taxon>
        <taxon>Embryophyta</taxon>
        <taxon>Tracheophyta</taxon>
        <taxon>Spermatophyta</taxon>
        <taxon>Magnoliopsida</taxon>
        <taxon>eudicotyledons</taxon>
        <taxon>Gunneridae</taxon>
        <taxon>Pentapetalae</taxon>
        <taxon>rosids</taxon>
        <taxon>fabids</taxon>
        <taxon>Fabales</taxon>
        <taxon>Fabaceae</taxon>
        <taxon>Papilionoideae</taxon>
        <taxon>50 kb inversion clade</taxon>
        <taxon>NPAAA clade</taxon>
        <taxon>indigoferoid/millettioid clade</taxon>
        <taxon>Phaseoleae</taxon>
        <taxon>Vigna</taxon>
    </lineage>
</organism>
<dbReference type="Pfam" id="PF22936">
    <property type="entry name" value="Pol_BBD"/>
    <property type="match status" value="1"/>
</dbReference>
<protein>
    <recommendedName>
        <fullName evidence="2">Retrovirus-related Pol polyprotein from transposon TNT 1-94-like beta-barrel domain-containing protein</fullName>
    </recommendedName>
</protein>
<evidence type="ECO:0000256" key="1">
    <source>
        <dbReference type="SAM" id="MobiDB-lite"/>
    </source>
</evidence>
<dbReference type="PANTHER" id="PTHR34222:SF99">
    <property type="entry name" value="PROTEIN, PUTATIVE-RELATED"/>
    <property type="match status" value="1"/>
</dbReference>
<dbReference type="EMBL" id="CP144700">
    <property type="protein sequence ID" value="WVZ25693.1"/>
    <property type="molecule type" value="Genomic_DNA"/>
</dbReference>
<name>A0AAQ3PCB2_VIGMU</name>
<sequence length="310" mass="34411">MKEYRENDCVLCFLRGLNDNYSVVRSQILLMNPLPSLTKKFSMIIQHERQLQPGFLPEPPIMAAQVSQSIPSFSTSNGRGKPLPANDYGRGKPSYQGSQTRSSWERFGAPRQCTHYGRTNHTIDTFFLLHGLPPRFSIGFKSKRVHNVTIDSSTTIPSSSNSQAQSSTLGLSQEQIHGLLPLLPQSNPITTYSTNLVSSHNVSTSSQAQGNIYSQWILDTSAIDHISSSLSHFTSYHKIKPITVSLPNKNSSFAHFSGTISLSPHLTLHNVLFVTNFSVSLISVTKLTKYLSCKLDISEFSCQIQDKSTM</sequence>
<evidence type="ECO:0000313" key="3">
    <source>
        <dbReference type="EMBL" id="WVZ25693.1"/>
    </source>
</evidence>
<feature type="domain" description="Retrovirus-related Pol polyprotein from transposon TNT 1-94-like beta-barrel" evidence="2">
    <location>
        <begin position="216"/>
        <end position="289"/>
    </location>
</feature>
<reference evidence="3 4" key="1">
    <citation type="journal article" date="2023" name="Life. Sci Alliance">
        <title>Evolutionary insights into 3D genome organization and epigenetic landscape of Vigna mungo.</title>
        <authorList>
            <person name="Junaid A."/>
            <person name="Singh B."/>
            <person name="Bhatia S."/>
        </authorList>
    </citation>
    <scope>NUCLEOTIDE SEQUENCE [LARGE SCALE GENOMIC DNA]</scope>
    <source>
        <strain evidence="3">Urdbean</strain>
    </source>
</reference>